<dbReference type="EMBL" id="UXAU01000019">
    <property type="protein sequence ID" value="VDC23691.1"/>
    <property type="molecule type" value="Genomic_DNA"/>
</dbReference>
<evidence type="ECO:0000313" key="4">
    <source>
        <dbReference type="EMBL" id="VDC23691.1"/>
    </source>
</evidence>
<feature type="region of interest" description="Disordered" evidence="1">
    <location>
        <begin position="26"/>
        <end position="51"/>
    </location>
</feature>
<keyword evidence="2" id="KW-0732">Signal</keyword>
<evidence type="ECO:0000259" key="3">
    <source>
        <dbReference type="Pfam" id="PF03713"/>
    </source>
</evidence>
<dbReference type="PANTHER" id="PTHR36933:SF1">
    <property type="entry name" value="SLL0788 PROTEIN"/>
    <property type="match status" value="1"/>
</dbReference>
<feature type="signal peptide" evidence="2">
    <location>
        <begin position="1"/>
        <end position="21"/>
    </location>
</feature>
<reference evidence="4 5" key="1">
    <citation type="submission" date="2018-11" db="EMBL/GenBank/DDBJ databases">
        <authorList>
            <person name="Criscuolo A."/>
        </authorList>
    </citation>
    <scope>NUCLEOTIDE SEQUENCE [LARGE SCALE GENOMIC DNA]</scope>
    <source>
        <strain evidence="4">AT11b</strain>
    </source>
</reference>
<dbReference type="OrthoDB" id="26872at2"/>
<name>A0A3P5WXB3_9MICC</name>
<protein>
    <recommendedName>
        <fullName evidence="3">DUF305 domain-containing protein</fullName>
    </recommendedName>
</protein>
<feature type="compositionally biased region" description="Low complexity" evidence="1">
    <location>
        <begin position="42"/>
        <end position="51"/>
    </location>
</feature>
<dbReference type="InterPro" id="IPR012347">
    <property type="entry name" value="Ferritin-like"/>
</dbReference>
<feature type="chain" id="PRO_5039575831" description="DUF305 domain-containing protein" evidence="2">
    <location>
        <begin position="22"/>
        <end position="202"/>
    </location>
</feature>
<evidence type="ECO:0000256" key="1">
    <source>
        <dbReference type="SAM" id="MobiDB-lite"/>
    </source>
</evidence>
<gene>
    <name evidence="4" type="ORF">PSET11_01181</name>
</gene>
<feature type="domain" description="DUF305" evidence="3">
    <location>
        <begin position="58"/>
        <end position="199"/>
    </location>
</feature>
<organism evidence="4 5">
    <name type="scientific">Arthrobacter ulcerisalmonis</name>
    <dbReference type="NCBI Taxonomy" id="2483813"/>
    <lineage>
        <taxon>Bacteria</taxon>
        <taxon>Bacillati</taxon>
        <taxon>Actinomycetota</taxon>
        <taxon>Actinomycetes</taxon>
        <taxon>Micrococcales</taxon>
        <taxon>Micrococcaceae</taxon>
        <taxon>Arthrobacter</taxon>
    </lineage>
</organism>
<dbReference type="PROSITE" id="PS51257">
    <property type="entry name" value="PROKAR_LIPOPROTEIN"/>
    <property type="match status" value="1"/>
</dbReference>
<sequence length="202" mass="20889">MMTKKFFPLAATAIATAIALAGCGADGGSSSAEPSMPGMEHSNNSSSPTAAANHNAADVMFAQMMIPHHVQAVEMSDLILAKQGIPSDITALATRVKAAQAPEIETMTGWLTGWGQSTEAPAGHSMDGMMGADDMTQLEAAQGVEAAKLYLSQMIAHHQGAVAMATTETVDGTDTAAIQLSKDIVSSQKAEIQEMQTLLATL</sequence>
<dbReference type="PANTHER" id="PTHR36933">
    <property type="entry name" value="SLL0788 PROTEIN"/>
    <property type="match status" value="1"/>
</dbReference>
<accession>A0A3P5WXB3</accession>
<dbReference type="Gene3D" id="1.20.1260.10">
    <property type="match status" value="1"/>
</dbReference>
<dbReference type="InterPro" id="IPR005183">
    <property type="entry name" value="DUF305_CopM-like"/>
</dbReference>
<dbReference type="Pfam" id="PF03713">
    <property type="entry name" value="DUF305"/>
    <property type="match status" value="1"/>
</dbReference>
<dbReference type="Proteomes" id="UP000280861">
    <property type="component" value="Unassembled WGS sequence"/>
</dbReference>
<keyword evidence="5" id="KW-1185">Reference proteome</keyword>
<dbReference type="RefSeq" id="WP_124091156.1">
    <property type="nucleotide sequence ID" value="NZ_CBCRYA010000003.1"/>
</dbReference>
<evidence type="ECO:0000313" key="5">
    <source>
        <dbReference type="Proteomes" id="UP000280861"/>
    </source>
</evidence>
<proteinExistence type="predicted"/>
<dbReference type="AlphaFoldDB" id="A0A3P5WXB3"/>
<evidence type="ECO:0000256" key="2">
    <source>
        <dbReference type="SAM" id="SignalP"/>
    </source>
</evidence>